<feature type="compositionally biased region" description="Polar residues" evidence="4">
    <location>
        <begin position="19"/>
        <end position="28"/>
    </location>
</feature>
<comment type="similarity">
    <text evidence="2">Belongs to the lycopene cyclase family.</text>
</comment>
<dbReference type="RefSeq" id="XP_022142673.1">
    <property type="nucleotide sequence ID" value="XM_022286981.1"/>
</dbReference>
<comment type="pathway">
    <text evidence="1">Carotenoid biosynthesis.</text>
</comment>
<gene>
    <name evidence="6" type="primary">LOC111012727</name>
</gene>
<sequence length="382" mass="43135">MAISDTLLLPQTSPFPPTTRRSSAPKNGLQIRNSARSVNFLDLRPESRPDPLIFDLPLFRPGSDSSRFDVVVVGAGPAGLRLAGEVAGYGIKVCCVDPSPLSPWPNNYGVWIDEFRALGLQDCFHKTWPMASVYLDDRKVKYLHRPYAQVSRKKLKTRLMEECAAKGVKFHKAKVWEMEHQEFQSSVHCDDGAQIKASLIIDASGFSTKFIEYSKPRNCGFQIAHGILAEVEEHPFDLNKMVLMDWRDTHLANEPYLRQENKKAPTFLYAMPFDSNLIFLEETSLVGRPALPYAAVKRRMAARLRHLGIRLDGTRRFFDGFFDLDAFYWEGFLSSSLSLSELAMLSLSMFGHGSTMSRVDILTKCPLPLVRMVANLALQSIR</sequence>
<evidence type="ECO:0000256" key="2">
    <source>
        <dbReference type="ARBA" id="ARBA00006599"/>
    </source>
</evidence>
<dbReference type="InterPro" id="IPR036188">
    <property type="entry name" value="FAD/NAD-bd_sf"/>
</dbReference>
<dbReference type="PANTHER" id="PTHR39757">
    <property type="match status" value="1"/>
</dbReference>
<dbReference type="SUPFAM" id="SSF51905">
    <property type="entry name" value="FAD/NAD(P)-binding domain"/>
    <property type="match status" value="1"/>
</dbReference>
<reference evidence="6" key="1">
    <citation type="submission" date="2025-08" db="UniProtKB">
        <authorList>
            <consortium name="RefSeq"/>
        </authorList>
    </citation>
    <scope>IDENTIFICATION</scope>
    <source>
        <strain evidence="6">OHB3-1</strain>
    </source>
</reference>
<dbReference type="AlphaFoldDB" id="A0A6J1CNU7"/>
<dbReference type="GeneID" id="111012727"/>
<accession>A0A6J1CNU7</accession>
<dbReference type="Proteomes" id="UP000504603">
    <property type="component" value="Unplaced"/>
</dbReference>
<feature type="region of interest" description="Disordered" evidence="4">
    <location>
        <begin position="1"/>
        <end position="28"/>
    </location>
</feature>
<keyword evidence="3" id="KW-0413">Isomerase</keyword>
<name>A0A6J1CNU7_MOMCH</name>
<dbReference type="GO" id="GO:0016117">
    <property type="term" value="P:carotenoid biosynthetic process"/>
    <property type="evidence" value="ECO:0007669"/>
    <property type="project" value="InterPro"/>
</dbReference>
<evidence type="ECO:0000313" key="6">
    <source>
        <dbReference type="RefSeq" id="XP_022142673.1"/>
    </source>
</evidence>
<evidence type="ECO:0000256" key="3">
    <source>
        <dbReference type="ARBA" id="ARBA00023235"/>
    </source>
</evidence>
<evidence type="ECO:0000313" key="5">
    <source>
        <dbReference type="Proteomes" id="UP000504603"/>
    </source>
</evidence>
<protein>
    <submittedName>
        <fullName evidence="6">Capsanthin/capsorubin synthase, chromoplastic-like</fullName>
    </submittedName>
</protein>
<dbReference type="OrthoDB" id="1716816at2759"/>
<dbReference type="Gene3D" id="3.50.50.60">
    <property type="entry name" value="FAD/NAD(P)-binding domain"/>
    <property type="match status" value="1"/>
</dbReference>
<dbReference type="Pfam" id="PF05834">
    <property type="entry name" value="Lycopene_cycl"/>
    <property type="match status" value="1"/>
</dbReference>
<dbReference type="GO" id="GO:0016705">
    <property type="term" value="F:oxidoreductase activity, acting on paired donors, with incorporation or reduction of molecular oxygen"/>
    <property type="evidence" value="ECO:0007669"/>
    <property type="project" value="InterPro"/>
</dbReference>
<dbReference type="KEGG" id="mcha:111012727"/>
<evidence type="ECO:0000256" key="4">
    <source>
        <dbReference type="SAM" id="MobiDB-lite"/>
    </source>
</evidence>
<organism evidence="5 6">
    <name type="scientific">Momordica charantia</name>
    <name type="common">Bitter gourd</name>
    <name type="synonym">Balsam pear</name>
    <dbReference type="NCBI Taxonomy" id="3673"/>
    <lineage>
        <taxon>Eukaryota</taxon>
        <taxon>Viridiplantae</taxon>
        <taxon>Streptophyta</taxon>
        <taxon>Embryophyta</taxon>
        <taxon>Tracheophyta</taxon>
        <taxon>Spermatophyta</taxon>
        <taxon>Magnoliopsida</taxon>
        <taxon>eudicotyledons</taxon>
        <taxon>Gunneridae</taxon>
        <taxon>Pentapetalae</taxon>
        <taxon>rosids</taxon>
        <taxon>fabids</taxon>
        <taxon>Cucurbitales</taxon>
        <taxon>Cucurbitaceae</taxon>
        <taxon>Momordiceae</taxon>
        <taxon>Momordica</taxon>
    </lineage>
</organism>
<dbReference type="InterPro" id="IPR010108">
    <property type="entry name" value="Lycopene_cyclase_b/e"/>
</dbReference>
<proteinExistence type="inferred from homology"/>
<dbReference type="PANTHER" id="PTHR39757:SF9">
    <property type="entry name" value="CAPSANTHIN_CAPSORUBIN SYNTHASE, CHROMOPLAST PROTEIN"/>
    <property type="match status" value="1"/>
</dbReference>
<dbReference type="NCBIfam" id="TIGR01790">
    <property type="entry name" value="carotene-cycl"/>
    <property type="match status" value="1"/>
</dbReference>
<evidence type="ECO:0000256" key="1">
    <source>
        <dbReference type="ARBA" id="ARBA00004829"/>
    </source>
</evidence>
<dbReference type="GO" id="GO:0016860">
    <property type="term" value="F:intramolecular oxidoreductase activity"/>
    <property type="evidence" value="ECO:0007669"/>
    <property type="project" value="UniProtKB-ARBA"/>
</dbReference>
<keyword evidence="5" id="KW-1185">Reference proteome</keyword>